<dbReference type="InterPro" id="IPR036847">
    <property type="entry name" value="RimP_C_sf"/>
</dbReference>
<dbReference type="PANTHER" id="PTHR33867:SF1">
    <property type="entry name" value="RIBOSOME MATURATION FACTOR RIMP"/>
    <property type="match status" value="1"/>
</dbReference>
<sequence length="154" mass="17212">MRNDPFKLRELLEPAVRALGYELVGIEYHPSGKHSVLRIYIDSEAGITLDDCTAVSHQVSGILDVEDPVPGQYSLEISSPGLDRPLFQAADFERFRGNRVKLRTRLPVGGQRKFTGLLQGLRQEDVVIVDDKGNEVCLPLDQIEQARLVPEFQG</sequence>
<gene>
    <name evidence="3" type="primary">rimP</name>
    <name evidence="6" type="ORF">FOKN1_1748</name>
</gene>
<comment type="function">
    <text evidence="3">Required for maturation of 30S ribosomal subunits.</text>
</comment>
<dbReference type="RefSeq" id="WP_096366256.1">
    <property type="nucleotide sequence ID" value="NZ_AP018052.1"/>
</dbReference>
<dbReference type="EMBL" id="AP018052">
    <property type="protein sequence ID" value="BAZ94134.1"/>
    <property type="molecule type" value="Genomic_DNA"/>
</dbReference>
<feature type="domain" description="Ribosome maturation factor RimP C-terminal" evidence="5">
    <location>
        <begin position="86"/>
        <end position="152"/>
    </location>
</feature>
<keyword evidence="2 3" id="KW-0690">Ribosome biogenesis</keyword>
<dbReference type="NCBIfam" id="NF000927">
    <property type="entry name" value="PRK00092.1-1"/>
    <property type="match status" value="1"/>
</dbReference>
<dbReference type="InterPro" id="IPR028998">
    <property type="entry name" value="RimP_C"/>
</dbReference>
<reference evidence="6 7" key="1">
    <citation type="submission" date="2017-05" db="EMBL/GenBank/DDBJ databases">
        <title>Thiocyanate degradation by Thiohalobacter thiocyanaticus FOKN1.</title>
        <authorList>
            <person name="Oshiki M."/>
            <person name="Fukushima T."/>
            <person name="Kawano S."/>
            <person name="Nakagawa J."/>
        </authorList>
    </citation>
    <scope>NUCLEOTIDE SEQUENCE [LARGE SCALE GENOMIC DNA]</scope>
    <source>
        <strain evidence="6 7">FOKN1</strain>
    </source>
</reference>
<feature type="domain" description="Ribosome maturation factor RimP N-terminal" evidence="4">
    <location>
        <begin position="11"/>
        <end position="83"/>
    </location>
</feature>
<dbReference type="KEGG" id="ttc:FOKN1_1748"/>
<dbReference type="HAMAP" id="MF_01077">
    <property type="entry name" value="RimP"/>
    <property type="match status" value="1"/>
</dbReference>
<evidence type="ECO:0000256" key="3">
    <source>
        <dbReference type="HAMAP-Rule" id="MF_01077"/>
    </source>
</evidence>
<evidence type="ECO:0000259" key="5">
    <source>
        <dbReference type="Pfam" id="PF17384"/>
    </source>
</evidence>
<dbReference type="OrthoDB" id="9805006at2"/>
<evidence type="ECO:0000256" key="2">
    <source>
        <dbReference type="ARBA" id="ARBA00022517"/>
    </source>
</evidence>
<dbReference type="Pfam" id="PF17384">
    <property type="entry name" value="DUF150_C"/>
    <property type="match status" value="1"/>
</dbReference>
<dbReference type="InterPro" id="IPR035956">
    <property type="entry name" value="RimP_N_sf"/>
</dbReference>
<dbReference type="SUPFAM" id="SSF75420">
    <property type="entry name" value="YhbC-like, N-terminal domain"/>
    <property type="match status" value="1"/>
</dbReference>
<protein>
    <recommendedName>
        <fullName evidence="3">Ribosome maturation factor RimP</fullName>
    </recommendedName>
</protein>
<evidence type="ECO:0000256" key="1">
    <source>
        <dbReference type="ARBA" id="ARBA00022490"/>
    </source>
</evidence>
<dbReference type="Proteomes" id="UP000218765">
    <property type="component" value="Chromosome"/>
</dbReference>
<dbReference type="FunFam" id="3.30.300.70:FF:000001">
    <property type="entry name" value="Ribosome maturation factor RimP"/>
    <property type="match status" value="1"/>
</dbReference>
<name>A0A1Z4VSF6_9GAMM</name>
<dbReference type="Gene3D" id="2.30.30.180">
    <property type="entry name" value="Ribosome maturation factor RimP, C-terminal domain"/>
    <property type="match status" value="1"/>
</dbReference>
<dbReference type="InterPro" id="IPR003728">
    <property type="entry name" value="Ribosome_maturation_RimP"/>
</dbReference>
<dbReference type="InterPro" id="IPR028989">
    <property type="entry name" value="RimP_N"/>
</dbReference>
<dbReference type="GO" id="GO:0000028">
    <property type="term" value="P:ribosomal small subunit assembly"/>
    <property type="evidence" value="ECO:0007669"/>
    <property type="project" value="TreeGrafter"/>
</dbReference>
<proteinExistence type="inferred from homology"/>
<dbReference type="Gene3D" id="3.30.300.70">
    <property type="entry name" value="RimP-like superfamily, N-terminal"/>
    <property type="match status" value="1"/>
</dbReference>
<keyword evidence="1 3" id="KW-0963">Cytoplasm</keyword>
<dbReference type="PANTHER" id="PTHR33867">
    <property type="entry name" value="RIBOSOME MATURATION FACTOR RIMP"/>
    <property type="match status" value="1"/>
</dbReference>
<dbReference type="AlphaFoldDB" id="A0A1Z4VSF6"/>
<dbReference type="Pfam" id="PF02576">
    <property type="entry name" value="RimP_N"/>
    <property type="match status" value="1"/>
</dbReference>
<dbReference type="CDD" id="cd01734">
    <property type="entry name" value="YlxS_C"/>
    <property type="match status" value="1"/>
</dbReference>
<evidence type="ECO:0000259" key="4">
    <source>
        <dbReference type="Pfam" id="PF02576"/>
    </source>
</evidence>
<dbReference type="GO" id="GO:0006412">
    <property type="term" value="P:translation"/>
    <property type="evidence" value="ECO:0007669"/>
    <property type="project" value="TreeGrafter"/>
</dbReference>
<comment type="similarity">
    <text evidence="3">Belongs to the RimP family.</text>
</comment>
<keyword evidence="7" id="KW-1185">Reference proteome</keyword>
<evidence type="ECO:0000313" key="7">
    <source>
        <dbReference type="Proteomes" id="UP000218765"/>
    </source>
</evidence>
<evidence type="ECO:0000313" key="6">
    <source>
        <dbReference type="EMBL" id="BAZ94134.1"/>
    </source>
</evidence>
<organism evidence="6 7">
    <name type="scientific">Thiohalobacter thiocyanaticus</name>
    <dbReference type="NCBI Taxonomy" id="585455"/>
    <lineage>
        <taxon>Bacteria</taxon>
        <taxon>Pseudomonadati</taxon>
        <taxon>Pseudomonadota</taxon>
        <taxon>Gammaproteobacteria</taxon>
        <taxon>Thiohalobacterales</taxon>
        <taxon>Thiohalobacteraceae</taxon>
        <taxon>Thiohalobacter</taxon>
    </lineage>
</organism>
<dbReference type="SUPFAM" id="SSF74942">
    <property type="entry name" value="YhbC-like, C-terminal domain"/>
    <property type="match status" value="1"/>
</dbReference>
<accession>A0A1Z4VSF6</accession>
<comment type="subcellular location">
    <subcellularLocation>
        <location evidence="3">Cytoplasm</location>
    </subcellularLocation>
</comment>
<dbReference type="GO" id="GO:0005829">
    <property type="term" value="C:cytosol"/>
    <property type="evidence" value="ECO:0007669"/>
    <property type="project" value="TreeGrafter"/>
</dbReference>